<reference evidence="2 3" key="1">
    <citation type="journal article" date="2005" name="Nature">
        <title>The genome of the social amoeba Dictyostelium discoideum.</title>
        <authorList>
            <consortium name="The Dictyostelium discoideum Sequencing Consortium"/>
            <person name="Eichinger L."/>
            <person name="Pachebat J.A."/>
            <person name="Glockner G."/>
            <person name="Rajandream M.A."/>
            <person name="Sucgang R."/>
            <person name="Berriman M."/>
            <person name="Song J."/>
            <person name="Olsen R."/>
            <person name="Szafranski K."/>
            <person name="Xu Q."/>
            <person name="Tunggal B."/>
            <person name="Kummerfeld S."/>
            <person name="Madera M."/>
            <person name="Konfortov B.A."/>
            <person name="Rivero F."/>
            <person name="Bankier A.T."/>
            <person name="Lehmann R."/>
            <person name="Hamlin N."/>
            <person name="Davies R."/>
            <person name="Gaudet P."/>
            <person name="Fey P."/>
            <person name="Pilcher K."/>
            <person name="Chen G."/>
            <person name="Saunders D."/>
            <person name="Sodergren E."/>
            <person name="Davis P."/>
            <person name="Kerhornou A."/>
            <person name="Nie X."/>
            <person name="Hall N."/>
            <person name="Anjard C."/>
            <person name="Hemphill L."/>
            <person name="Bason N."/>
            <person name="Farbrother P."/>
            <person name="Desany B."/>
            <person name="Just E."/>
            <person name="Morio T."/>
            <person name="Rost R."/>
            <person name="Churcher C."/>
            <person name="Cooper J."/>
            <person name="Haydock S."/>
            <person name="van Driessche N."/>
            <person name="Cronin A."/>
            <person name="Goodhead I."/>
            <person name="Muzny D."/>
            <person name="Mourier T."/>
            <person name="Pain A."/>
            <person name="Lu M."/>
            <person name="Harper D."/>
            <person name="Lindsay R."/>
            <person name="Hauser H."/>
            <person name="James K."/>
            <person name="Quiles M."/>
            <person name="Madan Babu M."/>
            <person name="Saito T."/>
            <person name="Buchrieser C."/>
            <person name="Wardroper A."/>
            <person name="Felder M."/>
            <person name="Thangavelu M."/>
            <person name="Johnson D."/>
            <person name="Knights A."/>
            <person name="Loulseged H."/>
            <person name="Mungall K."/>
            <person name="Oliver K."/>
            <person name="Price C."/>
            <person name="Quail M.A."/>
            <person name="Urushihara H."/>
            <person name="Hernandez J."/>
            <person name="Rabbinowitsch E."/>
            <person name="Steffen D."/>
            <person name="Sanders M."/>
            <person name="Ma J."/>
            <person name="Kohara Y."/>
            <person name="Sharp S."/>
            <person name="Simmonds M."/>
            <person name="Spiegler S."/>
            <person name="Tivey A."/>
            <person name="Sugano S."/>
            <person name="White B."/>
            <person name="Walker D."/>
            <person name="Woodward J."/>
            <person name="Winckler T."/>
            <person name="Tanaka Y."/>
            <person name="Shaulsky G."/>
            <person name="Schleicher M."/>
            <person name="Weinstock G."/>
            <person name="Rosenthal A."/>
            <person name="Cox E.C."/>
            <person name="Chisholm R.L."/>
            <person name="Gibbs R."/>
            <person name="Loomis W.F."/>
            <person name="Platzer M."/>
            <person name="Kay R.R."/>
            <person name="Williams J."/>
            <person name="Dear P.H."/>
            <person name="Noegel A.A."/>
            <person name="Barrell B."/>
            <person name="Kuspa A."/>
        </authorList>
    </citation>
    <scope>NUCLEOTIDE SEQUENCE [LARGE SCALE GENOMIC DNA]</scope>
    <source>
        <strain evidence="2 3">AX4</strain>
    </source>
</reference>
<sequence length="95" mass="11062">MRTFIYSNIVILYFAYSVSQNNFVIPNALITTPSPPKQINNSQHHNLKFEQKSTNQKKFIPLTINNNNNFNQNNTNNNYNNNPFLNNKSKLIDSQ</sequence>
<dbReference type="PaxDb" id="44689-DDB0204866"/>
<dbReference type="RefSeq" id="XP_640153.1">
    <property type="nucleotide sequence ID" value="XM_635061.1"/>
</dbReference>
<evidence type="ECO:0000313" key="2">
    <source>
        <dbReference type="EMBL" id="EAL66164.1"/>
    </source>
</evidence>
<comment type="caution">
    <text evidence="2">The sequence shown here is derived from an EMBL/GenBank/DDBJ whole genome shotgun (WGS) entry which is preliminary data.</text>
</comment>
<dbReference type="KEGG" id="ddi:DDB_G0282609"/>
<proteinExistence type="predicted"/>
<name>Q54S86_DICDI</name>
<dbReference type="HOGENOM" id="CLU_2377172_0_0_1"/>
<dbReference type="InParanoid" id="Q54S86"/>
<gene>
    <name evidence="2" type="ORF">DDB_G0282609</name>
</gene>
<dbReference type="VEuPathDB" id="AmoebaDB:DDB_G0282609"/>
<feature type="region of interest" description="Disordered" evidence="1">
    <location>
        <begin position="66"/>
        <end position="95"/>
    </location>
</feature>
<protein>
    <submittedName>
        <fullName evidence="2">Uncharacterized protein</fullName>
    </submittedName>
</protein>
<accession>Q54S86</accession>
<dbReference type="EMBL" id="AAFI02000047">
    <property type="protein sequence ID" value="EAL66164.1"/>
    <property type="molecule type" value="Genomic_DNA"/>
</dbReference>
<dbReference type="AlphaFoldDB" id="Q54S86"/>
<dbReference type="GeneID" id="8623691"/>
<keyword evidence="3" id="KW-1185">Reference proteome</keyword>
<dbReference type="Proteomes" id="UP000002195">
    <property type="component" value="Unassembled WGS sequence"/>
</dbReference>
<evidence type="ECO:0000256" key="1">
    <source>
        <dbReference type="SAM" id="MobiDB-lite"/>
    </source>
</evidence>
<organism evidence="2 3">
    <name type="scientific">Dictyostelium discoideum</name>
    <name type="common">Social amoeba</name>
    <dbReference type="NCBI Taxonomy" id="44689"/>
    <lineage>
        <taxon>Eukaryota</taxon>
        <taxon>Amoebozoa</taxon>
        <taxon>Evosea</taxon>
        <taxon>Eumycetozoa</taxon>
        <taxon>Dictyostelia</taxon>
        <taxon>Dictyosteliales</taxon>
        <taxon>Dictyosteliaceae</taxon>
        <taxon>Dictyostelium</taxon>
    </lineage>
</organism>
<evidence type="ECO:0000313" key="3">
    <source>
        <dbReference type="Proteomes" id="UP000002195"/>
    </source>
</evidence>
<feature type="compositionally biased region" description="Low complexity" evidence="1">
    <location>
        <begin position="66"/>
        <end position="87"/>
    </location>
</feature>
<dbReference type="dictyBase" id="DDB_G0282609"/>